<sequence length="157" mass="17987">MNLELRHDRDASWLGRELYTSCLGRELERSRERIRVRRYRRVRIRVPKQIGAHCIFHDAIKTSKPIGQAKIKPHGYLIQFNTIPRIKTRPPRKNLELRHDRDASWTRAVLDASWNGVTNGLGFVSIVGFGLGFQSKSARTVFVREGASVGRSTSGLH</sequence>
<organism evidence="1 2">
    <name type="scientific">Brassica cretica</name>
    <name type="common">Mustard</name>
    <dbReference type="NCBI Taxonomy" id="69181"/>
    <lineage>
        <taxon>Eukaryota</taxon>
        <taxon>Viridiplantae</taxon>
        <taxon>Streptophyta</taxon>
        <taxon>Embryophyta</taxon>
        <taxon>Tracheophyta</taxon>
        <taxon>Spermatophyta</taxon>
        <taxon>Magnoliopsida</taxon>
        <taxon>eudicotyledons</taxon>
        <taxon>Gunneridae</taxon>
        <taxon>Pentapetalae</taxon>
        <taxon>rosids</taxon>
        <taxon>malvids</taxon>
        <taxon>Brassicales</taxon>
        <taxon>Brassicaceae</taxon>
        <taxon>Brassiceae</taxon>
        <taxon>Brassica</taxon>
    </lineage>
</organism>
<reference evidence="1" key="1">
    <citation type="submission" date="2019-12" db="EMBL/GenBank/DDBJ databases">
        <title>Genome sequencing and annotation of Brassica cretica.</title>
        <authorList>
            <person name="Studholme D.J."/>
            <person name="Sarris P."/>
        </authorList>
    </citation>
    <scope>NUCLEOTIDE SEQUENCE</scope>
    <source>
        <strain evidence="1">PFS-109/04</strain>
        <tissue evidence="1">Leaf</tissue>
    </source>
</reference>
<accession>A0A8S9QBF3</accession>
<proteinExistence type="predicted"/>
<evidence type="ECO:0000313" key="2">
    <source>
        <dbReference type="Proteomes" id="UP000712600"/>
    </source>
</evidence>
<comment type="caution">
    <text evidence="1">The sequence shown here is derived from an EMBL/GenBank/DDBJ whole genome shotgun (WGS) entry which is preliminary data.</text>
</comment>
<protein>
    <submittedName>
        <fullName evidence="1">Uncharacterized protein</fullName>
    </submittedName>
</protein>
<dbReference type="AlphaFoldDB" id="A0A8S9QBF3"/>
<name>A0A8S9QBF3_BRACR</name>
<gene>
    <name evidence="1" type="ORF">F2Q69_00020331</name>
</gene>
<dbReference type="EMBL" id="QGKX02001290">
    <property type="protein sequence ID" value="KAF3535888.1"/>
    <property type="molecule type" value="Genomic_DNA"/>
</dbReference>
<evidence type="ECO:0000313" key="1">
    <source>
        <dbReference type="EMBL" id="KAF3535888.1"/>
    </source>
</evidence>
<dbReference type="Proteomes" id="UP000712600">
    <property type="component" value="Unassembled WGS sequence"/>
</dbReference>